<dbReference type="EMBL" id="BLQM01000212">
    <property type="protein sequence ID" value="GMH75749.1"/>
    <property type="molecule type" value="Genomic_DNA"/>
</dbReference>
<proteinExistence type="predicted"/>
<dbReference type="AlphaFoldDB" id="A0A9W7AQ83"/>
<organism evidence="1 2">
    <name type="scientific">Triparma laevis f. inornata</name>
    <dbReference type="NCBI Taxonomy" id="1714386"/>
    <lineage>
        <taxon>Eukaryota</taxon>
        <taxon>Sar</taxon>
        <taxon>Stramenopiles</taxon>
        <taxon>Ochrophyta</taxon>
        <taxon>Bolidophyceae</taxon>
        <taxon>Parmales</taxon>
        <taxon>Triparmaceae</taxon>
        <taxon>Triparma</taxon>
    </lineage>
</organism>
<dbReference type="Proteomes" id="UP001162640">
    <property type="component" value="Unassembled WGS sequence"/>
</dbReference>
<protein>
    <submittedName>
        <fullName evidence="1">Uncharacterized protein</fullName>
    </submittedName>
</protein>
<reference evidence="2" key="1">
    <citation type="journal article" date="2023" name="Commun. Biol.">
        <title>Genome analysis of Parmales, the sister group of diatoms, reveals the evolutionary specialization of diatoms from phago-mixotrophs to photoautotrophs.</title>
        <authorList>
            <person name="Ban H."/>
            <person name="Sato S."/>
            <person name="Yoshikawa S."/>
            <person name="Yamada K."/>
            <person name="Nakamura Y."/>
            <person name="Ichinomiya M."/>
            <person name="Sato N."/>
            <person name="Blanc-Mathieu R."/>
            <person name="Endo H."/>
            <person name="Kuwata A."/>
            <person name="Ogata H."/>
        </authorList>
    </citation>
    <scope>NUCLEOTIDE SEQUENCE [LARGE SCALE GENOMIC DNA]</scope>
</reference>
<gene>
    <name evidence="1" type="ORF">TL16_g06860</name>
</gene>
<evidence type="ECO:0000313" key="1">
    <source>
        <dbReference type="EMBL" id="GMH75749.1"/>
    </source>
</evidence>
<accession>A0A9W7AQ83</accession>
<name>A0A9W7AQ83_9STRA</name>
<comment type="caution">
    <text evidence="1">The sequence shown here is derived from an EMBL/GenBank/DDBJ whole genome shotgun (WGS) entry which is preliminary data.</text>
</comment>
<sequence>MNRSQPCPICRKSISSFDVGVYSGSLGDRGLWLTSARHFRELARNDGFDEYFRNQFNGNEAIFPEWEEAFDVLEIVVGRGNYCTVREYMEQPVLTITRSEDLVKLRELAKLCSKDFLTIRRFWWWRGGGFWRF</sequence>
<evidence type="ECO:0000313" key="2">
    <source>
        <dbReference type="Proteomes" id="UP001162640"/>
    </source>
</evidence>